<dbReference type="EMBL" id="CAUJNA010003583">
    <property type="protein sequence ID" value="CAJ1405442.1"/>
    <property type="molecule type" value="Genomic_DNA"/>
</dbReference>
<proteinExistence type="predicted"/>
<keyword evidence="2" id="KW-1185">Reference proteome</keyword>
<name>A0AA36NFS8_9DINO</name>
<organism evidence="1 2">
    <name type="scientific">Effrenium voratum</name>
    <dbReference type="NCBI Taxonomy" id="2562239"/>
    <lineage>
        <taxon>Eukaryota</taxon>
        <taxon>Sar</taxon>
        <taxon>Alveolata</taxon>
        <taxon>Dinophyceae</taxon>
        <taxon>Suessiales</taxon>
        <taxon>Symbiodiniaceae</taxon>
        <taxon>Effrenium</taxon>
    </lineage>
</organism>
<dbReference type="Proteomes" id="UP001178507">
    <property type="component" value="Unassembled WGS sequence"/>
</dbReference>
<protein>
    <submittedName>
        <fullName evidence="1">Uncharacterized protein</fullName>
    </submittedName>
</protein>
<reference evidence="1" key="1">
    <citation type="submission" date="2023-08" db="EMBL/GenBank/DDBJ databases">
        <authorList>
            <person name="Chen Y."/>
            <person name="Shah S."/>
            <person name="Dougan E. K."/>
            <person name="Thang M."/>
            <person name="Chan C."/>
        </authorList>
    </citation>
    <scope>NUCLEOTIDE SEQUENCE</scope>
</reference>
<accession>A0AA36NFS8</accession>
<comment type="caution">
    <text evidence="1">The sequence shown here is derived from an EMBL/GenBank/DDBJ whole genome shotgun (WGS) entry which is preliminary data.</text>
</comment>
<sequence length="2966" mass="314556">MDLTGAGFAWPVGSFLRLGLDGSSGAAYARAAVHAGRVIQGLEVVVPSAPCVELNSSASGEFGEKALDFYEEPHLEVVLHVAAVNASIFLGPSLQDGYEINLEGLSYIRRVRFDTSLGGSSQQTILDPGTGLDLWLSWQFLAGEAVLRVYDALPEEGRQLLSYFDAAPPAGYLQRLWVGGEGSWQLCPTGASRPQLASSSHPRPLLKLVEEGTTVSECGTAERDVAVGGPWPLELTVAEHTLTSSANFSFLQGGLFNLCYNPDASNDCLCSAGTCRCTRTGDSCSPSAERPFGSCNPFAPSNSGTASTLLFAEIAVQGVSGPSSDLAAERWDCFFRPGFGSFPCRLLRAGWVFGSFGSGAGLWGAAFGEDTLRAGGGLLEEFPTTCGSTPAAFFDTDSPLDFHEDSTLPAVRWDAAAGAFTAPLCFCAGACSAPQDFVQAFGRLYMWVVHICDRDDATCDSSYMQVLPQQSFVIKIFCPPGGACTESDQNQLKIVQGEGDRANWDSANLCQVAGAAWSGGSGGVRVDVKVWATDTPRLLTPGTGYQVCYCNGDCDQSWNWIEVGRVRTLGTLGLASTDGGVPLVTYVNKPGSFTMYAGVRSTPPIVSPYDSNMFEGQAALKLISLDREVTPEGDTLADRYEVKTKGEAQLAALHQHCQGEELVAHSGAATNAAPSRFLAFGELQMQAGTVAVCYCGLADCSGSWLYVGLLQLRGPRGGQTWVLPTKRIVALRDVQGWGFHVEDKLRLAADSCEGSVFTPYAPQGTREVKVGCPFGINSSVACGLASATELLNVQLADNLRSGVNLAGIQVESASSSILTFTAPVDLQNGDAIYIEPNCIRVNGQPLASMSATQRFDAMRLAGTGQFQDDVSKTFLRYWHHVELVEDGGFGASKVRIPVGWPQDSIPAFSFASGLQWYRSNTLNSQEELKVDSLLTDRPVCWAPNDDGEYNFYGSAGTVSFTDPPELLGARVALTARGDGEEAPILISFVPSRAVPEYRLSSGQMLLVLRFLNTDILKPTSNSTQQSPLACGRLFRELWSDAPGGFPVPVGCWLEDLGANGESSQRELFILFERLNGLRSVCPEGSCSYQMVLEAAASGLSAGSEVLELEVGCSFGHGDCERYQVYERGAVGFEETGTVAPGASGFQAALETSEVTSELRLRTSAQNAAVQPGTTLRLFLAPFTQWNLGPSCASPSAGCVSSGGSCGTSAGCAVERVLPGVFANEKERYAILKLQLPDDMDPILDQVSHTFVAALSAASGAFFPTRAAAEVATATGAQPRYVPDAGLLLRLDPSAGSARFMVSGRENCGPQPFAGQRNLLYAQIMVAATTGSLASLEITPPPGFACDGGKSVPGPEPTAELLRSASAAFDGDVVTLQLLDRDLDGFPDVARNLVEGTWQRGPVGSSCLFRLADGQKLYAGQALLLALEVLNPSLPSAAGAWSVSLASAGDAEAAAAPVYGISWNFSAPSGDLWTADLPVLAKFEAAVLQPSAFEPGAANRLSVFFVPSQDFASGGILALDAPLHFGLTCPLLSVANLPALPGLGSCGLAQSPQQRGQGDVLNRLEVPLSGYLRKGRLYGFQLQVTNPQASSDGFFLWLRDASQLALEGSEPLGLLEGQIESWQIAEPSAGNRELSAHVAGGFLRPFSAFGVLETLMIQVRLASPGWLSVLGPPEVRFQAPAFFARVEAGGRQLIWAEPLEPNMSHVLEAAFQVAEVPDIYASSRAFFLELRADEKLVAARAVAAPAWRQVEADVRCSSRRAGDAFNVLTFHIHLSTPITQDGVLVIQADHFGLVLSCPVEVLSGSAAISCSAGKLGMGGLPAWLLRPQSPGDLQGWLLLAAQASNPKSEVRLAWTIGSFHSPGGDFWHGDLLDAPVTVLGCPISEVLPASLLSFSDARPHQRSEVAFTFQLPAAAPAGSLLLRAPPGYVVQADCSRDVFALAGNHSGLNHSTCLGDGSLAELPLPEGLPVGLFGFGLAVTNPSDQPALNWWSLEVGGFGNSLEGYPLAQIRFPLPLRPVNQAFAAPGTPTEAPVGVFFVLQRALWPGAKLRIWSPQRLGAVATWPTPGKWEVGANGSAWEVRVPDFLAPGFTHGLYVLASNPAEQSPGYWMLETISPDGQPLDQGQVETFTMFPAAGLSVVNQGTAYSHREVRVRLVAILPSPVLFGDVLLFEAPLGFLLADVQWEDRLASIPPAAELSCAFGPCSAALSFVADWKLQQLQGGVAFAASLPLALSVASVNPGRTPAPEESFWRLTHLRDTTLSTAVVAGWPVLPELRQVQVSLLGPSYRAGAAGDLLLSFVAESSAVAAVLVAHAPGVAFDGAEAASKDAATSGPTLVLSGLSLVEGLVTSIVITSVRLGQGGRSIFSLQTFEDRGMSKVADERLHFEAFFQAGAVEVEGTLQGHHSLSDPLLQNLPARAGEWAEVSLRLSFSLALAEGGVLLVTSRGLGAYLLSAEKAQVNHSAPLEAQVSSRGDHVLEIRFSGNGTLIEPGQWVELKFQAVPTALANTWQVDTYHQGVLSNTNDGTFQGFRPVVVLEVELAPRRSPPGALIEVQLKVSASGVLEPTTQLTLVAPEGFSLPPLCGESCVFGEPFEDTLRPTAAITGSSLFDRQLLFKVNTPLQSPQVLTWLVQAWGPGPSLQAWGLAGFKVNQMRDAQVLYGGVPGLQKAELAFVFTVEVEEEMLRIIEVNGPAELSLDCAGAALRGLALPGPLCAQQGPGFLRLELGTGLSPGTYAFTVQGDLPAQTPVENSFSVLLKRQPTEHVVDAAFGLPGWPTLDLQISQPLLAWSTASAAEISKVTVSFAVQEASQQLRALLISLPDFFQHRVRSAAEFKVSNPRLPLLQGAQDWLDVSSRHRIVVNLEPQDPEVAIGTYMFTFPVALPGAELPAVNLWRLSLCSARCATPTDKAVLLSFAMAGFLPGEVSLLEQRRQQLATQAAGLEATGAGRSFPIWRILMVCFLVFT</sequence>
<evidence type="ECO:0000313" key="1">
    <source>
        <dbReference type="EMBL" id="CAJ1405442.1"/>
    </source>
</evidence>
<gene>
    <name evidence="1" type="ORF">EVOR1521_LOCUS27647</name>
</gene>
<evidence type="ECO:0000313" key="2">
    <source>
        <dbReference type="Proteomes" id="UP001178507"/>
    </source>
</evidence>